<dbReference type="Gene3D" id="2.30.110.10">
    <property type="entry name" value="Electron Transport, Fmn-binding Protein, Chain A"/>
    <property type="match status" value="1"/>
</dbReference>
<keyword evidence="2" id="KW-0285">Flavoprotein</keyword>
<name>A0A317E3Y6_9PROT</name>
<evidence type="ECO:0000259" key="6">
    <source>
        <dbReference type="SMART" id="SM00903"/>
    </source>
</evidence>
<dbReference type="EMBL" id="QGLE01000007">
    <property type="protein sequence ID" value="PWR21351.1"/>
    <property type="molecule type" value="Genomic_DNA"/>
</dbReference>
<proteinExistence type="inferred from homology"/>
<dbReference type="RefSeq" id="WP_109906470.1">
    <property type="nucleotide sequence ID" value="NZ_QGLE01000007.1"/>
</dbReference>
<dbReference type="InterPro" id="IPR012349">
    <property type="entry name" value="Split_barrel_FMN-bd"/>
</dbReference>
<feature type="domain" description="Flavin reductase like" evidence="6">
    <location>
        <begin position="22"/>
        <end position="183"/>
    </location>
</feature>
<comment type="cofactor">
    <cofactor evidence="1">
        <name>FMN</name>
        <dbReference type="ChEBI" id="CHEBI:58210"/>
    </cofactor>
</comment>
<reference evidence="7 8" key="1">
    <citation type="submission" date="2018-05" db="EMBL/GenBank/DDBJ databases">
        <title>Zavarzinia sp. HR-AS.</title>
        <authorList>
            <person name="Lee Y."/>
            <person name="Jeon C.O."/>
        </authorList>
    </citation>
    <scope>NUCLEOTIDE SEQUENCE [LARGE SCALE GENOMIC DNA]</scope>
    <source>
        <strain evidence="7 8">HR-AS</strain>
    </source>
</reference>
<dbReference type="PANTHER" id="PTHR33798">
    <property type="entry name" value="FLAVOPROTEIN OXYGENASE"/>
    <property type="match status" value="1"/>
</dbReference>
<dbReference type="PANTHER" id="PTHR33798:SF5">
    <property type="entry name" value="FLAVIN REDUCTASE LIKE DOMAIN-CONTAINING PROTEIN"/>
    <property type="match status" value="1"/>
</dbReference>
<dbReference type="SMART" id="SM00903">
    <property type="entry name" value="Flavin_Reduct"/>
    <property type="match status" value="1"/>
</dbReference>
<keyword evidence="8" id="KW-1185">Reference proteome</keyword>
<evidence type="ECO:0000313" key="8">
    <source>
        <dbReference type="Proteomes" id="UP000245461"/>
    </source>
</evidence>
<dbReference type="GO" id="GO:0010181">
    <property type="term" value="F:FMN binding"/>
    <property type="evidence" value="ECO:0007669"/>
    <property type="project" value="InterPro"/>
</dbReference>
<evidence type="ECO:0000313" key="7">
    <source>
        <dbReference type="EMBL" id="PWR21351.1"/>
    </source>
</evidence>
<feature type="region of interest" description="Disordered" evidence="5">
    <location>
        <begin position="207"/>
        <end position="227"/>
    </location>
</feature>
<evidence type="ECO:0000256" key="5">
    <source>
        <dbReference type="SAM" id="MobiDB-lite"/>
    </source>
</evidence>
<dbReference type="Pfam" id="PF01613">
    <property type="entry name" value="Flavin_Reduct"/>
    <property type="match status" value="1"/>
</dbReference>
<dbReference type="SUPFAM" id="SSF50475">
    <property type="entry name" value="FMN-binding split barrel"/>
    <property type="match status" value="1"/>
</dbReference>
<dbReference type="GO" id="GO:0016646">
    <property type="term" value="F:oxidoreductase activity, acting on the CH-NH group of donors, NAD or NADP as acceptor"/>
    <property type="evidence" value="ECO:0007669"/>
    <property type="project" value="UniProtKB-ARBA"/>
</dbReference>
<dbReference type="OrthoDB" id="9783347at2"/>
<dbReference type="Proteomes" id="UP000245461">
    <property type="component" value="Unassembled WGS sequence"/>
</dbReference>
<evidence type="ECO:0000256" key="3">
    <source>
        <dbReference type="ARBA" id="ARBA00022643"/>
    </source>
</evidence>
<dbReference type="InterPro" id="IPR002563">
    <property type="entry name" value="Flavin_Rdtase-like_dom"/>
</dbReference>
<evidence type="ECO:0000256" key="4">
    <source>
        <dbReference type="ARBA" id="ARBA00038054"/>
    </source>
</evidence>
<accession>A0A317E3Y6</accession>
<protein>
    <submittedName>
        <fullName evidence="7">Flavin reductase family protein</fullName>
    </submittedName>
</protein>
<gene>
    <name evidence="7" type="ORF">DKG74_12990</name>
</gene>
<evidence type="ECO:0000256" key="2">
    <source>
        <dbReference type="ARBA" id="ARBA00022630"/>
    </source>
</evidence>
<dbReference type="AlphaFoldDB" id="A0A317E3Y6"/>
<keyword evidence="3" id="KW-0288">FMN</keyword>
<organism evidence="7 8">
    <name type="scientific">Zavarzinia aquatilis</name>
    <dbReference type="NCBI Taxonomy" id="2211142"/>
    <lineage>
        <taxon>Bacteria</taxon>
        <taxon>Pseudomonadati</taxon>
        <taxon>Pseudomonadota</taxon>
        <taxon>Alphaproteobacteria</taxon>
        <taxon>Rhodospirillales</taxon>
        <taxon>Zavarziniaceae</taxon>
        <taxon>Zavarzinia</taxon>
    </lineage>
</organism>
<evidence type="ECO:0000256" key="1">
    <source>
        <dbReference type="ARBA" id="ARBA00001917"/>
    </source>
</evidence>
<comment type="caution">
    <text evidence="7">The sequence shown here is derived from an EMBL/GenBank/DDBJ whole genome shotgun (WGS) entry which is preliminary data.</text>
</comment>
<comment type="similarity">
    <text evidence="4">Belongs to the flavoredoxin family.</text>
</comment>
<sequence length="227" mass="24351">MSTRTFDFADLAGRDQYKLLTGLVVPRPIAWVTSLDANDVLNAAPFSFFNVLSSDPPLVGLGLEPRPDGSLKDTAANIRERGEFTVNIVSNALVEAMTVCAITFPHGVEELTEAGLTPAPGFKVATPRIKEARAALECRVFQLIALPTGRTIVLGEVVAAHVDGAIVSDRLHVDAHGLDAVGRMGGATYASTRGLFDLDRIEPAAWHANHDPGARRPHKPYEPPKGR</sequence>